<evidence type="ECO:0000313" key="1">
    <source>
        <dbReference type="EMBL" id="PLR29050.1"/>
    </source>
</evidence>
<name>A0A2N5DSK2_9GAMM</name>
<dbReference type="EMBL" id="PJZF01000110">
    <property type="protein sequence ID" value="PLR29050.1"/>
    <property type="molecule type" value="Genomic_DNA"/>
</dbReference>
<evidence type="ECO:0000313" key="2">
    <source>
        <dbReference type="Proteomes" id="UP000234240"/>
    </source>
</evidence>
<feature type="non-terminal residue" evidence="1">
    <location>
        <position position="1"/>
    </location>
</feature>
<accession>A0A2N5DSK2</accession>
<reference evidence="1 2" key="1">
    <citation type="submission" date="2017-12" db="EMBL/GenBank/DDBJ databases">
        <title>Characterization of six clinical isolates of Enterochimera gen. nov., a novel genus of the Yersiniaciae family and the three species Enterochimera arupensis sp. nov., Enterochimera coloradensis sp. nov, and Enterochimera californica sp. nov.</title>
        <authorList>
            <person name="Rossi A."/>
            <person name="Fisher M."/>
        </authorList>
    </citation>
    <scope>NUCLEOTIDE SEQUENCE [LARGE SCALE GENOMIC DNA]</scope>
    <source>
        <strain evidence="2">2015-Iso6</strain>
    </source>
</reference>
<dbReference type="Proteomes" id="UP000234240">
    <property type="component" value="Unassembled WGS sequence"/>
</dbReference>
<keyword evidence="2" id="KW-1185">Reference proteome</keyword>
<proteinExistence type="predicted"/>
<dbReference type="RefSeq" id="WP_165699668.1">
    <property type="nucleotide sequence ID" value="NZ_PJZF01000110.1"/>
</dbReference>
<organism evidence="1 2">
    <name type="scientific">Chimaeribacter californicus</name>
    <dbReference type="NCBI Taxonomy" id="2060067"/>
    <lineage>
        <taxon>Bacteria</taxon>
        <taxon>Pseudomonadati</taxon>
        <taxon>Pseudomonadota</taxon>
        <taxon>Gammaproteobacteria</taxon>
        <taxon>Enterobacterales</taxon>
        <taxon>Yersiniaceae</taxon>
        <taxon>Chimaeribacter</taxon>
    </lineage>
</organism>
<gene>
    <name evidence="1" type="ORF">CYR55_23155</name>
</gene>
<sequence>ESVDNGGKPFISFVNVNTNAVVNLGYDKDDGTEFKKYVNDLKGTLTSKVVFDSNNDYYEDIDDKKLCITDSDKISGFVNTSLKMAIIRQNGLNWRILSFYTTQPYSYDKEMIQFVRNLTSTF</sequence>
<comment type="caution">
    <text evidence="1">The sequence shown here is derived from an EMBL/GenBank/DDBJ whole genome shotgun (WGS) entry which is preliminary data.</text>
</comment>
<dbReference type="AlphaFoldDB" id="A0A2N5DSK2"/>
<protein>
    <submittedName>
        <fullName evidence="1">Uncharacterized protein</fullName>
    </submittedName>
</protein>